<dbReference type="PROSITE" id="PS00518">
    <property type="entry name" value="ZF_RING_1"/>
    <property type="match status" value="1"/>
</dbReference>
<dbReference type="InterPro" id="IPR017907">
    <property type="entry name" value="Znf_RING_CS"/>
</dbReference>
<evidence type="ECO:0000256" key="2">
    <source>
        <dbReference type="ARBA" id="ARBA00012483"/>
    </source>
</evidence>
<dbReference type="Ensembl" id="ENSAPLT00000028906.1">
    <property type="protein sequence ID" value="ENSAPLP00000017839.1"/>
    <property type="gene ID" value="ENSAPLG00000027349.1"/>
</dbReference>
<evidence type="ECO:0000256" key="3">
    <source>
        <dbReference type="ARBA" id="ARBA00022679"/>
    </source>
</evidence>
<comment type="catalytic activity">
    <reaction evidence="1">
        <text>S-ubiquitinyl-[E2 ubiquitin-conjugating enzyme]-L-cysteine + [acceptor protein]-L-lysine = [E2 ubiquitin-conjugating enzyme]-L-cysteine + N(6)-ubiquitinyl-[acceptor protein]-L-lysine.</text>
        <dbReference type="EC" id="2.3.2.27"/>
    </reaction>
</comment>
<keyword evidence="12" id="KW-1185">Reference proteome</keyword>
<evidence type="ECO:0000256" key="8">
    <source>
        <dbReference type="ARBA" id="ARBA00023163"/>
    </source>
</evidence>
<protein>
    <recommendedName>
        <fullName evidence="2">RING-type E3 ubiquitin transferase</fullName>
        <ecNumber evidence="2">2.3.2.27</ecNumber>
    </recommendedName>
</protein>
<evidence type="ECO:0000256" key="7">
    <source>
        <dbReference type="ARBA" id="ARBA00023015"/>
    </source>
</evidence>
<dbReference type="SUPFAM" id="SSF57850">
    <property type="entry name" value="RING/U-box"/>
    <property type="match status" value="1"/>
</dbReference>
<dbReference type="GO" id="GO:0000209">
    <property type="term" value="P:protein polyubiquitination"/>
    <property type="evidence" value="ECO:0007669"/>
    <property type="project" value="TreeGrafter"/>
</dbReference>
<dbReference type="AlphaFoldDB" id="A0A493SW51"/>
<dbReference type="GO" id="GO:0061630">
    <property type="term" value="F:ubiquitin protein ligase activity"/>
    <property type="evidence" value="ECO:0007669"/>
    <property type="project" value="UniProtKB-EC"/>
</dbReference>
<sequence length="104" mass="11845">MASEAKDVTCPVCQGAPKEPSYVLPCLHRFCFGCIMRWAKRSSTCPLCRQRITSICYSIWAEDDFLEVQLVPDAENSRLATLSSFVGVWEGRWTFSNCKKKMNI</sequence>
<dbReference type="EC" id="2.3.2.27" evidence="2"/>
<reference evidence="11 12" key="1">
    <citation type="submission" date="2017-10" db="EMBL/GenBank/DDBJ databases">
        <title>A new Pekin duck reference genome.</title>
        <authorList>
            <person name="Hou Z.-C."/>
            <person name="Zhou Z.-K."/>
            <person name="Zhu F."/>
            <person name="Hou S.-S."/>
        </authorList>
    </citation>
    <scope>NUCLEOTIDE SEQUENCE [LARGE SCALE GENOMIC DNA]</scope>
</reference>
<dbReference type="PROSITE" id="PS50089">
    <property type="entry name" value="ZF_RING_2"/>
    <property type="match status" value="1"/>
</dbReference>
<reference evidence="11" key="2">
    <citation type="submission" date="2025-08" db="UniProtKB">
        <authorList>
            <consortium name="Ensembl"/>
        </authorList>
    </citation>
    <scope>IDENTIFICATION</scope>
</reference>
<reference evidence="11" key="3">
    <citation type="submission" date="2025-09" db="UniProtKB">
        <authorList>
            <consortium name="Ensembl"/>
        </authorList>
    </citation>
    <scope>IDENTIFICATION</scope>
</reference>
<evidence type="ECO:0000313" key="12">
    <source>
        <dbReference type="Proteomes" id="UP000016666"/>
    </source>
</evidence>
<dbReference type="InterPro" id="IPR001841">
    <property type="entry name" value="Znf_RING"/>
</dbReference>
<evidence type="ECO:0000256" key="1">
    <source>
        <dbReference type="ARBA" id="ARBA00000900"/>
    </source>
</evidence>
<keyword evidence="6" id="KW-0862">Zinc</keyword>
<dbReference type="PANTHER" id="PTHR46077">
    <property type="entry name" value="E3 UBIQUITIN-PROTEIN LIGASE TOPORS"/>
    <property type="match status" value="1"/>
</dbReference>
<keyword evidence="3" id="KW-0808">Transferase</keyword>
<evidence type="ECO:0000256" key="4">
    <source>
        <dbReference type="ARBA" id="ARBA00022723"/>
    </source>
</evidence>
<dbReference type="InterPro" id="IPR013083">
    <property type="entry name" value="Znf_RING/FYVE/PHD"/>
</dbReference>
<evidence type="ECO:0000256" key="5">
    <source>
        <dbReference type="ARBA" id="ARBA00022771"/>
    </source>
</evidence>
<keyword evidence="8" id="KW-0804">Transcription</keyword>
<dbReference type="SMART" id="SM00184">
    <property type="entry name" value="RING"/>
    <property type="match status" value="1"/>
</dbReference>
<dbReference type="GO" id="GO:0008270">
    <property type="term" value="F:zinc ion binding"/>
    <property type="evidence" value="ECO:0007669"/>
    <property type="project" value="UniProtKB-KW"/>
</dbReference>
<evidence type="ECO:0000259" key="10">
    <source>
        <dbReference type="PROSITE" id="PS50089"/>
    </source>
</evidence>
<keyword evidence="4" id="KW-0479">Metal-binding</keyword>
<evidence type="ECO:0000313" key="11">
    <source>
        <dbReference type="Ensembl" id="ENSAPLP00000017839.1"/>
    </source>
</evidence>
<proteinExistence type="predicted"/>
<dbReference type="PANTHER" id="PTHR46077:SF1">
    <property type="entry name" value="TOP1 BINDING ARGININE_SERINE RICH PROTEIN, E3 UBIQUITIN LIGASE"/>
    <property type="match status" value="1"/>
</dbReference>
<keyword evidence="7" id="KW-0805">Transcription regulation</keyword>
<dbReference type="GO" id="GO:0006513">
    <property type="term" value="P:protein monoubiquitination"/>
    <property type="evidence" value="ECO:0007669"/>
    <property type="project" value="TreeGrafter"/>
</dbReference>
<name>A0A493SW51_ANAPP</name>
<dbReference type="GeneTree" id="ENSGT00960000189906"/>
<evidence type="ECO:0000256" key="9">
    <source>
        <dbReference type="PROSITE-ProRule" id="PRU00175"/>
    </source>
</evidence>
<organism evidence="11 12">
    <name type="scientific">Anas platyrhynchos platyrhynchos</name>
    <name type="common">Northern mallard</name>
    <dbReference type="NCBI Taxonomy" id="8840"/>
    <lineage>
        <taxon>Eukaryota</taxon>
        <taxon>Metazoa</taxon>
        <taxon>Chordata</taxon>
        <taxon>Craniata</taxon>
        <taxon>Vertebrata</taxon>
        <taxon>Euteleostomi</taxon>
        <taxon>Archelosauria</taxon>
        <taxon>Archosauria</taxon>
        <taxon>Dinosauria</taxon>
        <taxon>Saurischia</taxon>
        <taxon>Theropoda</taxon>
        <taxon>Coelurosauria</taxon>
        <taxon>Aves</taxon>
        <taxon>Neognathae</taxon>
        <taxon>Galloanserae</taxon>
        <taxon>Anseriformes</taxon>
        <taxon>Anatidae</taxon>
        <taxon>Anatinae</taxon>
        <taxon>Anas</taxon>
    </lineage>
</organism>
<keyword evidence="5 9" id="KW-0863">Zinc-finger</keyword>
<dbReference type="Proteomes" id="UP000016666">
    <property type="component" value="Chromosome Z"/>
</dbReference>
<accession>A0A493SW51</accession>
<dbReference type="InterPro" id="IPR018957">
    <property type="entry name" value="Znf_C3HC4_RING-type"/>
</dbReference>
<dbReference type="Gene3D" id="3.30.40.10">
    <property type="entry name" value="Zinc/RING finger domain, C3HC4 (zinc finger)"/>
    <property type="match status" value="1"/>
</dbReference>
<evidence type="ECO:0000256" key="6">
    <source>
        <dbReference type="ARBA" id="ARBA00022833"/>
    </source>
</evidence>
<dbReference type="Pfam" id="PF00097">
    <property type="entry name" value="zf-C3HC4"/>
    <property type="match status" value="1"/>
</dbReference>
<feature type="domain" description="RING-type" evidence="10">
    <location>
        <begin position="10"/>
        <end position="49"/>
    </location>
</feature>